<dbReference type="Pfam" id="PF02899">
    <property type="entry name" value="Phage_int_SAM_1"/>
    <property type="match status" value="1"/>
</dbReference>
<organism evidence="6">
    <name type="scientific">marine sediment metagenome</name>
    <dbReference type="NCBI Taxonomy" id="412755"/>
    <lineage>
        <taxon>unclassified sequences</taxon>
        <taxon>metagenomes</taxon>
        <taxon>ecological metagenomes</taxon>
    </lineage>
</organism>
<dbReference type="InterPro" id="IPR050090">
    <property type="entry name" value="Tyrosine_recombinase_XerCD"/>
</dbReference>
<evidence type="ECO:0008006" key="7">
    <source>
        <dbReference type="Google" id="ProtNLM"/>
    </source>
</evidence>
<dbReference type="PANTHER" id="PTHR30349:SF41">
    <property type="entry name" value="INTEGRASE_RECOMBINASE PROTEIN MJ0367-RELATED"/>
    <property type="match status" value="1"/>
</dbReference>
<dbReference type="PROSITE" id="PS51900">
    <property type="entry name" value="CB"/>
    <property type="match status" value="1"/>
</dbReference>
<dbReference type="PROSITE" id="PS51898">
    <property type="entry name" value="TYR_RECOMBINASE"/>
    <property type="match status" value="1"/>
</dbReference>
<dbReference type="Gene3D" id="1.10.150.130">
    <property type="match status" value="1"/>
</dbReference>
<feature type="domain" description="Core-binding (CB)" evidence="5">
    <location>
        <begin position="29"/>
        <end position="106"/>
    </location>
</feature>
<dbReference type="Pfam" id="PF00589">
    <property type="entry name" value="Phage_integrase"/>
    <property type="match status" value="1"/>
</dbReference>
<dbReference type="InterPro" id="IPR010998">
    <property type="entry name" value="Integrase_recombinase_N"/>
</dbReference>
<dbReference type="InterPro" id="IPR004107">
    <property type="entry name" value="Integrase_SAM-like_N"/>
</dbReference>
<dbReference type="AlphaFoldDB" id="X1R670"/>
<feature type="domain" description="Tyr recombinase" evidence="4">
    <location>
        <begin position="127"/>
        <end position="282"/>
    </location>
</feature>
<dbReference type="Gene3D" id="1.10.443.10">
    <property type="entry name" value="Intergrase catalytic core"/>
    <property type="match status" value="1"/>
</dbReference>
<dbReference type="PANTHER" id="PTHR30349">
    <property type="entry name" value="PHAGE INTEGRASE-RELATED"/>
    <property type="match status" value="1"/>
</dbReference>
<feature type="non-terminal residue" evidence="6">
    <location>
        <position position="282"/>
    </location>
</feature>
<feature type="non-terminal residue" evidence="6">
    <location>
        <position position="1"/>
    </location>
</feature>
<evidence type="ECO:0000256" key="2">
    <source>
        <dbReference type="ARBA" id="ARBA00023125"/>
    </source>
</evidence>
<dbReference type="GO" id="GO:0015074">
    <property type="term" value="P:DNA integration"/>
    <property type="evidence" value="ECO:0007669"/>
    <property type="project" value="UniProtKB-KW"/>
</dbReference>
<keyword evidence="3" id="KW-0233">DNA recombination</keyword>
<protein>
    <recommendedName>
        <fullName evidence="7">Tyr recombinase domain-containing protein</fullName>
    </recommendedName>
</protein>
<evidence type="ECO:0000259" key="5">
    <source>
        <dbReference type="PROSITE" id="PS51900"/>
    </source>
</evidence>
<dbReference type="EMBL" id="BARW01004382">
    <property type="protein sequence ID" value="GAI62506.1"/>
    <property type="molecule type" value="Genomic_DNA"/>
</dbReference>
<evidence type="ECO:0000259" key="4">
    <source>
        <dbReference type="PROSITE" id="PS51898"/>
    </source>
</evidence>
<dbReference type="SUPFAM" id="SSF56349">
    <property type="entry name" value="DNA breaking-rejoining enzymes"/>
    <property type="match status" value="1"/>
</dbReference>
<dbReference type="InterPro" id="IPR011010">
    <property type="entry name" value="DNA_brk_join_enz"/>
</dbReference>
<keyword evidence="1" id="KW-0229">DNA integration</keyword>
<comment type="caution">
    <text evidence="6">The sequence shown here is derived from an EMBL/GenBank/DDBJ whole genome shotgun (WGS) entry which is preliminary data.</text>
</comment>
<sequence>QHIVKALVQDYAKLEGIELTGTIPQSEPEELSRYIPAWQNSLDSRGFSPGSMNLYRLNVERLFANVPSPITTIAIEGYLASRREKLSSTALKNDLKAIKNFFSFLYERDIIASDPTAKLKYPKIVPEEKVCPTEDEVAKFLPVLAKAKNPKAKLMIFLFMNTGIRFTELATLTWGRVNLKSRKITVLGKGGKVRRVPVAVWLKDFLAELRNGHSDNELLFPTESKKGKWDNSDANKMIARLCRRASIKRYTCHQFRHYFATHTLKGTGEKGLKDVQEMLGHA</sequence>
<gene>
    <name evidence="6" type="ORF">S12H4_10313</name>
</gene>
<dbReference type="GO" id="GO:0006310">
    <property type="term" value="P:DNA recombination"/>
    <property type="evidence" value="ECO:0007669"/>
    <property type="project" value="UniProtKB-KW"/>
</dbReference>
<evidence type="ECO:0000256" key="3">
    <source>
        <dbReference type="ARBA" id="ARBA00023172"/>
    </source>
</evidence>
<keyword evidence="2" id="KW-0238">DNA-binding</keyword>
<accession>X1R670</accession>
<name>X1R670_9ZZZZ</name>
<evidence type="ECO:0000256" key="1">
    <source>
        <dbReference type="ARBA" id="ARBA00022908"/>
    </source>
</evidence>
<dbReference type="InterPro" id="IPR013762">
    <property type="entry name" value="Integrase-like_cat_sf"/>
</dbReference>
<evidence type="ECO:0000313" key="6">
    <source>
        <dbReference type="EMBL" id="GAI62506.1"/>
    </source>
</evidence>
<reference evidence="6" key="1">
    <citation type="journal article" date="2014" name="Front. Microbiol.">
        <title>High frequency of phylogenetically diverse reductive dehalogenase-homologous genes in deep subseafloor sedimentary metagenomes.</title>
        <authorList>
            <person name="Kawai M."/>
            <person name="Futagami T."/>
            <person name="Toyoda A."/>
            <person name="Takaki Y."/>
            <person name="Nishi S."/>
            <person name="Hori S."/>
            <person name="Arai W."/>
            <person name="Tsubouchi T."/>
            <person name="Morono Y."/>
            <person name="Uchiyama I."/>
            <person name="Ito T."/>
            <person name="Fujiyama A."/>
            <person name="Inagaki F."/>
            <person name="Takami H."/>
        </authorList>
    </citation>
    <scope>NUCLEOTIDE SEQUENCE</scope>
    <source>
        <strain evidence="6">Expedition CK06-06</strain>
    </source>
</reference>
<dbReference type="InterPro" id="IPR002104">
    <property type="entry name" value="Integrase_catalytic"/>
</dbReference>
<dbReference type="InterPro" id="IPR044068">
    <property type="entry name" value="CB"/>
</dbReference>
<proteinExistence type="predicted"/>
<dbReference type="GO" id="GO:0003677">
    <property type="term" value="F:DNA binding"/>
    <property type="evidence" value="ECO:0007669"/>
    <property type="project" value="UniProtKB-KW"/>
</dbReference>